<accession>A0A0R1RS80</accession>
<reference evidence="3 4" key="1">
    <citation type="journal article" date="2015" name="Genome Announc.">
        <title>Expanding the biotechnology potential of lactobacilli through comparative genomics of 213 strains and associated genera.</title>
        <authorList>
            <person name="Sun Z."/>
            <person name="Harris H.M."/>
            <person name="McCann A."/>
            <person name="Guo C."/>
            <person name="Argimon S."/>
            <person name="Zhang W."/>
            <person name="Yang X."/>
            <person name="Jeffery I.B."/>
            <person name="Cooney J.C."/>
            <person name="Kagawa T.F."/>
            <person name="Liu W."/>
            <person name="Song Y."/>
            <person name="Salvetti E."/>
            <person name="Wrobel A."/>
            <person name="Rasinkangas P."/>
            <person name="Parkhill J."/>
            <person name="Rea M.C."/>
            <person name="O'Sullivan O."/>
            <person name="Ritari J."/>
            <person name="Douillard F.P."/>
            <person name="Paul Ross R."/>
            <person name="Yang R."/>
            <person name="Briner A.E."/>
            <person name="Felis G.E."/>
            <person name="de Vos W.M."/>
            <person name="Barrangou R."/>
            <person name="Klaenhammer T.R."/>
            <person name="Caufield P.W."/>
            <person name="Cui Y."/>
            <person name="Zhang H."/>
            <person name="O'Toole P.W."/>
        </authorList>
    </citation>
    <scope>NUCLEOTIDE SEQUENCE [LARGE SCALE GENOMIC DNA]</scope>
    <source>
        <strain evidence="3 4">DSM 15814</strain>
    </source>
</reference>
<evidence type="ECO:0000256" key="2">
    <source>
        <dbReference type="ARBA" id="ARBA00022679"/>
    </source>
</evidence>
<dbReference type="NCBIfam" id="TIGR00095">
    <property type="entry name" value="16S rRNA (guanine(966)-N(2))-methyltransferase RsmD"/>
    <property type="match status" value="1"/>
</dbReference>
<dbReference type="PANTHER" id="PTHR43542:SF1">
    <property type="entry name" value="METHYLTRANSFERASE"/>
    <property type="match status" value="1"/>
</dbReference>
<dbReference type="InterPro" id="IPR004398">
    <property type="entry name" value="RNA_MeTrfase_RsmD"/>
</dbReference>
<dbReference type="InterPro" id="IPR002052">
    <property type="entry name" value="DNA_methylase_N6_adenine_CS"/>
</dbReference>
<organism evidence="3 4">
    <name type="scientific">Furfurilactobacillus rossiae DSM 15814</name>
    <dbReference type="NCBI Taxonomy" id="1114972"/>
    <lineage>
        <taxon>Bacteria</taxon>
        <taxon>Bacillati</taxon>
        <taxon>Bacillota</taxon>
        <taxon>Bacilli</taxon>
        <taxon>Lactobacillales</taxon>
        <taxon>Lactobacillaceae</taxon>
        <taxon>Furfurilactobacillus</taxon>
    </lineage>
</organism>
<dbReference type="EMBL" id="AZFF01000001">
    <property type="protein sequence ID" value="KRL57066.1"/>
    <property type="molecule type" value="Genomic_DNA"/>
</dbReference>
<comment type="caution">
    <text evidence="3">The sequence shown here is derived from an EMBL/GenBank/DDBJ whole genome shotgun (WGS) entry which is preliminary data.</text>
</comment>
<dbReference type="PATRIC" id="fig|1114972.6.peg.70"/>
<keyword evidence="2 3" id="KW-0808">Transferase</keyword>
<keyword evidence="1 3" id="KW-0489">Methyltransferase</keyword>
<sequence>MRVVAGEFGGRPLSAVPGSLTRPTTDKVKEAMFSMIGPYFDGGRVLDLFAGSGGLAIEAVSRGMTEAVLVDHQYQAIKTIKANIAVTKSADQFTVIKGEANNVLKRLVAEEQRFDLILLDPPYAKQKIIDNLNFMVANGLLNDGAQVIAETNQEAQLPENFGAFTQTHHRDYGITDVMVYRYQALKKETGEDE</sequence>
<evidence type="ECO:0000313" key="4">
    <source>
        <dbReference type="Proteomes" id="UP000051999"/>
    </source>
</evidence>
<dbReference type="PANTHER" id="PTHR43542">
    <property type="entry name" value="METHYLTRANSFERASE"/>
    <property type="match status" value="1"/>
</dbReference>
<dbReference type="SUPFAM" id="SSF53335">
    <property type="entry name" value="S-adenosyl-L-methionine-dependent methyltransferases"/>
    <property type="match status" value="1"/>
</dbReference>
<dbReference type="PROSITE" id="PS00092">
    <property type="entry name" value="N6_MTASE"/>
    <property type="match status" value="1"/>
</dbReference>
<dbReference type="CDD" id="cd02440">
    <property type="entry name" value="AdoMet_MTases"/>
    <property type="match status" value="1"/>
</dbReference>
<dbReference type="GO" id="GO:0003676">
    <property type="term" value="F:nucleic acid binding"/>
    <property type="evidence" value="ECO:0007669"/>
    <property type="project" value="InterPro"/>
</dbReference>
<keyword evidence="4" id="KW-1185">Reference proteome</keyword>
<dbReference type="AlphaFoldDB" id="A0A0R1RS80"/>
<dbReference type="Gene3D" id="3.40.50.150">
    <property type="entry name" value="Vaccinia Virus protein VP39"/>
    <property type="match status" value="1"/>
</dbReference>
<dbReference type="STRING" id="1114972.FD35_GL000072"/>
<dbReference type="OrthoDB" id="9803017at2"/>
<gene>
    <name evidence="3" type="ORF">FD35_GL000072</name>
</gene>
<proteinExistence type="predicted"/>
<protein>
    <submittedName>
        <fullName evidence="3">Methyltransferase</fullName>
    </submittedName>
</protein>
<dbReference type="GO" id="GO:0031167">
    <property type="term" value="P:rRNA methylation"/>
    <property type="evidence" value="ECO:0007669"/>
    <property type="project" value="InterPro"/>
</dbReference>
<dbReference type="InterPro" id="IPR029063">
    <property type="entry name" value="SAM-dependent_MTases_sf"/>
</dbReference>
<dbReference type="Pfam" id="PF03602">
    <property type="entry name" value="Cons_hypoth95"/>
    <property type="match status" value="1"/>
</dbReference>
<dbReference type="RefSeq" id="WP_017262035.1">
    <property type="nucleotide sequence ID" value="NZ_AUAW01000001.1"/>
</dbReference>
<evidence type="ECO:0000256" key="1">
    <source>
        <dbReference type="ARBA" id="ARBA00022603"/>
    </source>
</evidence>
<dbReference type="GO" id="GO:0008168">
    <property type="term" value="F:methyltransferase activity"/>
    <property type="evidence" value="ECO:0007669"/>
    <property type="project" value="UniProtKB-KW"/>
</dbReference>
<dbReference type="eggNOG" id="COG0742">
    <property type="taxonomic scope" value="Bacteria"/>
</dbReference>
<name>A0A0R1RS80_9LACO</name>
<dbReference type="PIRSF" id="PIRSF004553">
    <property type="entry name" value="CHP00095"/>
    <property type="match status" value="1"/>
</dbReference>
<dbReference type="Proteomes" id="UP000051999">
    <property type="component" value="Unassembled WGS sequence"/>
</dbReference>
<evidence type="ECO:0000313" key="3">
    <source>
        <dbReference type="EMBL" id="KRL57066.1"/>
    </source>
</evidence>